<dbReference type="Pfam" id="PF00266">
    <property type="entry name" value="Aminotran_5"/>
    <property type="match status" value="1"/>
</dbReference>
<reference evidence="3 4" key="1">
    <citation type="journal article" date="2016" name="C (Basel)">
        <title>Selective Growth of and Electricity Production by Marine Exoelectrogenic Bacteria in Self-Aggregated Hydrogel of Microbially Reduced Graphene Oxide.</title>
        <authorList>
            <person name="Yoshida N."/>
            <person name="Goto Y."/>
            <person name="Miyata Y."/>
        </authorList>
    </citation>
    <scope>NUCLEOTIDE SEQUENCE [LARGE SCALE GENOMIC DNA]</scope>
    <source>
        <strain evidence="3 4">NIT-T3</strain>
    </source>
</reference>
<accession>A0ABN6DV40</accession>
<dbReference type="Gene3D" id="3.90.1150.10">
    <property type="entry name" value="Aspartate Aminotransferase, domain 1"/>
    <property type="match status" value="1"/>
</dbReference>
<evidence type="ECO:0000313" key="4">
    <source>
        <dbReference type="Proteomes" id="UP001319827"/>
    </source>
</evidence>
<keyword evidence="1" id="KW-0663">Pyridoxal phosphate</keyword>
<dbReference type="InterPro" id="IPR015422">
    <property type="entry name" value="PyrdxlP-dep_Trfase_small"/>
</dbReference>
<keyword evidence="4" id="KW-1185">Reference proteome</keyword>
<dbReference type="InterPro" id="IPR015424">
    <property type="entry name" value="PyrdxlP-dep_Trfase"/>
</dbReference>
<reference evidence="3 4" key="2">
    <citation type="journal article" date="2021" name="Int. J. Syst. Evol. Microbiol.">
        <title>Isolation and Polyphasic Characterization of Desulfuromonas versatilis sp. Nov., an Electrogenic Bacteria Capable of Versatile Metabolism Isolated from a Graphene Oxide-Reducing Enrichment Culture.</title>
        <authorList>
            <person name="Xie L."/>
            <person name="Yoshida N."/>
            <person name="Ishii S."/>
            <person name="Meng L."/>
        </authorList>
    </citation>
    <scope>NUCLEOTIDE SEQUENCE [LARGE SCALE GENOMIC DNA]</scope>
    <source>
        <strain evidence="3 4">NIT-T3</strain>
    </source>
</reference>
<evidence type="ECO:0000313" key="3">
    <source>
        <dbReference type="EMBL" id="BCR03861.1"/>
    </source>
</evidence>
<evidence type="ECO:0000256" key="1">
    <source>
        <dbReference type="ARBA" id="ARBA00022898"/>
    </source>
</evidence>
<dbReference type="EMBL" id="AP024355">
    <property type="protein sequence ID" value="BCR03861.1"/>
    <property type="molecule type" value="Genomic_DNA"/>
</dbReference>
<dbReference type="InterPro" id="IPR000192">
    <property type="entry name" value="Aminotrans_V_dom"/>
</dbReference>
<gene>
    <name evidence="3" type="ORF">DESUT3_09300</name>
</gene>
<organism evidence="3 4">
    <name type="scientific">Desulfuromonas versatilis</name>
    <dbReference type="NCBI Taxonomy" id="2802975"/>
    <lineage>
        <taxon>Bacteria</taxon>
        <taxon>Pseudomonadati</taxon>
        <taxon>Thermodesulfobacteriota</taxon>
        <taxon>Desulfuromonadia</taxon>
        <taxon>Desulfuromonadales</taxon>
        <taxon>Desulfuromonadaceae</taxon>
        <taxon>Desulfuromonas</taxon>
    </lineage>
</organism>
<dbReference type="SUPFAM" id="SSF53383">
    <property type="entry name" value="PLP-dependent transferases"/>
    <property type="match status" value="1"/>
</dbReference>
<proteinExistence type="predicted"/>
<dbReference type="Proteomes" id="UP001319827">
    <property type="component" value="Chromosome"/>
</dbReference>
<name>A0ABN6DV40_9BACT</name>
<protein>
    <recommendedName>
        <fullName evidence="2">Aminotransferase class V domain-containing protein</fullName>
    </recommendedName>
</protein>
<feature type="domain" description="Aminotransferase class V" evidence="2">
    <location>
        <begin position="2"/>
        <end position="108"/>
    </location>
</feature>
<sequence length="116" mass="12838">MAIDYALGWGLEVIAERIGGLAAELRRQLAALDGLTVADRGLRQCGIVTFHAAQAPAERLQRQLAARRINLSCVPSSANPVSSRRHPHPPLLRASLHYYNTLEEIERFTAELRSLL</sequence>
<evidence type="ECO:0000259" key="2">
    <source>
        <dbReference type="Pfam" id="PF00266"/>
    </source>
</evidence>